<comment type="caution">
    <text evidence="4">The sequence shown here is derived from an EMBL/GenBank/DDBJ whole genome shotgun (WGS) entry which is preliminary data.</text>
</comment>
<dbReference type="NCBIfam" id="TIGR00254">
    <property type="entry name" value="GGDEF"/>
    <property type="match status" value="1"/>
</dbReference>
<dbReference type="InterPro" id="IPR029787">
    <property type="entry name" value="Nucleotide_cyclase"/>
</dbReference>
<dbReference type="Pfam" id="PF13426">
    <property type="entry name" value="PAS_9"/>
    <property type="match status" value="1"/>
</dbReference>
<evidence type="ECO:0000313" key="4">
    <source>
        <dbReference type="EMBL" id="MFC7411082.1"/>
    </source>
</evidence>
<dbReference type="SUPFAM" id="SSF141868">
    <property type="entry name" value="EAL domain-like"/>
    <property type="match status" value="1"/>
</dbReference>
<dbReference type="SUPFAM" id="SSF55781">
    <property type="entry name" value="GAF domain-like"/>
    <property type="match status" value="1"/>
</dbReference>
<proteinExistence type="predicted"/>
<dbReference type="PROSITE" id="PS50887">
    <property type="entry name" value="GGDEF"/>
    <property type="match status" value="1"/>
</dbReference>
<dbReference type="InterPro" id="IPR035919">
    <property type="entry name" value="EAL_sf"/>
</dbReference>
<dbReference type="PANTHER" id="PTHR44757">
    <property type="entry name" value="DIGUANYLATE CYCLASE DGCP"/>
    <property type="match status" value="1"/>
</dbReference>
<organism evidence="4 5">
    <name type="scientific">Hydrogenophaga atypica</name>
    <dbReference type="NCBI Taxonomy" id="249409"/>
    <lineage>
        <taxon>Bacteria</taxon>
        <taxon>Pseudomonadati</taxon>
        <taxon>Pseudomonadota</taxon>
        <taxon>Betaproteobacteria</taxon>
        <taxon>Burkholderiales</taxon>
        <taxon>Comamonadaceae</taxon>
        <taxon>Hydrogenophaga</taxon>
    </lineage>
</organism>
<name>A0ABW2QRX9_9BURK</name>
<dbReference type="CDD" id="cd01949">
    <property type="entry name" value="GGDEF"/>
    <property type="match status" value="1"/>
</dbReference>
<dbReference type="Proteomes" id="UP001596501">
    <property type="component" value="Unassembled WGS sequence"/>
</dbReference>
<dbReference type="NCBIfam" id="TIGR00229">
    <property type="entry name" value="sensory_box"/>
    <property type="match status" value="2"/>
</dbReference>
<evidence type="ECO:0000259" key="3">
    <source>
        <dbReference type="PROSITE" id="PS50887"/>
    </source>
</evidence>
<dbReference type="InterPro" id="IPR013655">
    <property type="entry name" value="PAS_fold_3"/>
</dbReference>
<dbReference type="CDD" id="cd01948">
    <property type="entry name" value="EAL"/>
    <property type="match status" value="1"/>
</dbReference>
<dbReference type="InterPro" id="IPR043128">
    <property type="entry name" value="Rev_trsase/Diguanyl_cyclase"/>
</dbReference>
<dbReference type="InterPro" id="IPR003018">
    <property type="entry name" value="GAF"/>
</dbReference>
<dbReference type="SMART" id="SM00065">
    <property type="entry name" value="GAF"/>
    <property type="match status" value="1"/>
</dbReference>
<keyword evidence="5" id="KW-1185">Reference proteome</keyword>
<dbReference type="RefSeq" id="WP_382226951.1">
    <property type="nucleotide sequence ID" value="NZ_JBHTCA010000023.1"/>
</dbReference>
<dbReference type="InterPro" id="IPR000700">
    <property type="entry name" value="PAS-assoc_C"/>
</dbReference>
<dbReference type="SMART" id="SM00267">
    <property type="entry name" value="GGDEF"/>
    <property type="match status" value="1"/>
</dbReference>
<dbReference type="InterPro" id="IPR035965">
    <property type="entry name" value="PAS-like_dom_sf"/>
</dbReference>
<sequence>MVLPIPPDHPGPLPSADDLEVVRLDELRAYGVLDTAPEQALDELTRLAAQLFRVPVALVSLVDEHRQWFMSRVGVDFTETPREQAFCAHAIRSPDVMVVEDARSDPRFEANPLVTHAPGIRFYAGAPLLTPGGQALGTLCVIDTQPRQFGAGERDALQVLSHQVMAQLELRRHNRLLQEALQAKTEQHRQLVLLQQQMQARETRLELVLKGANDGWWDWDLRTGERFNSERGWTMLGYGEHDRPAHQNDWEAMIHPDDRAHAAAQFRAAALGRGSQYQVEFRIRHKDGHYLPILSRGHILRDDKGHAVRLSGTNTDLSETRRVERERRATQANYELLFNSSLDGMLQTRPGGAVLSANPAACQMLGRSAADICVLPRGILLDLNDPRLVPLLQERERNGGARGVVAMYRANGERFDVEASSVLYTDDDGQPMASFVFRDISEREQWALKLKQSLDLLNNLARRVPGVLYQFQRHPDGHVSMPFASDGIWSIWEHHAADVTDNADLLMARVHPEDREAFQASVDLSTQQLSPWHHEFRVVLPLQGQRWRLGDAIPERLPDGSVLWHGFISDISERKASEEHTHRLAYFDALTGLPNRRMLVDRITHALASAQRTGQFGALMFLDLDHFKHINDARGHSVGDALLQQVAQRLAVMLRGEDTVARLGGDEFVVLISDLGTHADQAARGAMAVAEKVRAELDRPHDIEGVHYSTTGSIGLTLFPRHGTAVDDLLREADTAMYRAKGSGRNRTAFFQVEMQAEVEERLAIEQDLKVALPLGQFEVHAQPQVDAGGQPCGAELLLRWRHPKRGLVSPLSFIPVAEANGLIVPIGHWMLQQACQSLQRLHAAGIRQTLSVNVSPRQFRADDFVQQVRQALAETGAPADALVFEVTEGLLIDHLDDTVARMAELVAMGIRFSIDDFGTGYSSMTYLQRLPLYELKIDKGFVHDVPTGAGNAAIVRAILSMASHLKLRVVAEGVETQAQADFLCASGCQAMQGYHFARPAPLALWLQATVSPTEPAPEPDPGDQM</sequence>
<feature type="domain" description="GGDEF" evidence="3">
    <location>
        <begin position="615"/>
        <end position="753"/>
    </location>
</feature>
<dbReference type="Pfam" id="PF01590">
    <property type="entry name" value="GAF"/>
    <property type="match status" value="1"/>
</dbReference>
<dbReference type="Gene3D" id="3.30.450.20">
    <property type="entry name" value="PAS domain"/>
    <property type="match status" value="3"/>
</dbReference>
<dbReference type="Gene3D" id="3.30.450.40">
    <property type="match status" value="1"/>
</dbReference>
<dbReference type="CDD" id="cd00130">
    <property type="entry name" value="PAS"/>
    <property type="match status" value="2"/>
</dbReference>
<dbReference type="SMART" id="SM00086">
    <property type="entry name" value="PAC"/>
    <property type="match status" value="3"/>
</dbReference>
<protein>
    <submittedName>
        <fullName evidence="4">EAL domain-containing protein</fullName>
    </submittedName>
</protein>
<evidence type="ECO:0000259" key="1">
    <source>
        <dbReference type="PROSITE" id="PS50113"/>
    </source>
</evidence>
<dbReference type="InterPro" id="IPR000014">
    <property type="entry name" value="PAS"/>
</dbReference>
<dbReference type="InterPro" id="IPR001610">
    <property type="entry name" value="PAC"/>
</dbReference>
<feature type="domain" description="EAL" evidence="2">
    <location>
        <begin position="762"/>
        <end position="1014"/>
    </location>
</feature>
<dbReference type="InterPro" id="IPR000160">
    <property type="entry name" value="GGDEF_dom"/>
</dbReference>
<dbReference type="Gene3D" id="3.20.20.450">
    <property type="entry name" value="EAL domain"/>
    <property type="match status" value="1"/>
</dbReference>
<dbReference type="InterPro" id="IPR029016">
    <property type="entry name" value="GAF-like_dom_sf"/>
</dbReference>
<gene>
    <name evidence="4" type="ORF">ACFQPB_19650</name>
</gene>
<dbReference type="InterPro" id="IPR052155">
    <property type="entry name" value="Biofilm_reg_signaling"/>
</dbReference>
<dbReference type="Pfam" id="PF00990">
    <property type="entry name" value="GGDEF"/>
    <property type="match status" value="1"/>
</dbReference>
<feature type="domain" description="PAC" evidence="1">
    <location>
        <begin position="277"/>
        <end position="329"/>
    </location>
</feature>
<dbReference type="SUPFAM" id="SSF55785">
    <property type="entry name" value="PYP-like sensor domain (PAS domain)"/>
    <property type="match status" value="3"/>
</dbReference>
<dbReference type="PROSITE" id="PS50113">
    <property type="entry name" value="PAC"/>
    <property type="match status" value="1"/>
</dbReference>
<dbReference type="SMART" id="SM00052">
    <property type="entry name" value="EAL"/>
    <property type="match status" value="1"/>
</dbReference>
<evidence type="ECO:0000259" key="2">
    <source>
        <dbReference type="PROSITE" id="PS50883"/>
    </source>
</evidence>
<reference evidence="5" key="1">
    <citation type="journal article" date="2019" name="Int. J. Syst. Evol. Microbiol.">
        <title>The Global Catalogue of Microorganisms (GCM) 10K type strain sequencing project: providing services to taxonomists for standard genome sequencing and annotation.</title>
        <authorList>
            <consortium name="The Broad Institute Genomics Platform"/>
            <consortium name="The Broad Institute Genome Sequencing Center for Infectious Disease"/>
            <person name="Wu L."/>
            <person name="Ma J."/>
        </authorList>
    </citation>
    <scope>NUCLEOTIDE SEQUENCE [LARGE SCALE GENOMIC DNA]</scope>
    <source>
        <strain evidence="5">CGMCC 1.12371</strain>
    </source>
</reference>
<dbReference type="EMBL" id="JBHTCA010000023">
    <property type="protein sequence ID" value="MFC7411082.1"/>
    <property type="molecule type" value="Genomic_DNA"/>
</dbReference>
<dbReference type="Pfam" id="PF08447">
    <property type="entry name" value="PAS_3"/>
    <property type="match status" value="1"/>
</dbReference>
<dbReference type="PANTHER" id="PTHR44757:SF2">
    <property type="entry name" value="BIOFILM ARCHITECTURE MAINTENANCE PROTEIN MBAA"/>
    <property type="match status" value="1"/>
</dbReference>
<evidence type="ECO:0000313" key="5">
    <source>
        <dbReference type="Proteomes" id="UP001596501"/>
    </source>
</evidence>
<dbReference type="PROSITE" id="PS50883">
    <property type="entry name" value="EAL"/>
    <property type="match status" value="1"/>
</dbReference>
<accession>A0ABW2QRX9</accession>
<dbReference type="InterPro" id="IPR001633">
    <property type="entry name" value="EAL_dom"/>
</dbReference>
<dbReference type="SUPFAM" id="SSF55073">
    <property type="entry name" value="Nucleotide cyclase"/>
    <property type="match status" value="1"/>
</dbReference>
<dbReference type="Pfam" id="PF00563">
    <property type="entry name" value="EAL"/>
    <property type="match status" value="1"/>
</dbReference>
<dbReference type="Gene3D" id="3.30.70.270">
    <property type="match status" value="1"/>
</dbReference>
<dbReference type="SMART" id="SM00091">
    <property type="entry name" value="PAS"/>
    <property type="match status" value="2"/>
</dbReference>